<evidence type="ECO:0000256" key="2">
    <source>
        <dbReference type="ARBA" id="ARBA00008914"/>
    </source>
</evidence>
<gene>
    <name evidence="9" type="ORF">GCM10022381_04540</name>
</gene>
<keyword evidence="9" id="KW-0282">Flagellum</keyword>
<dbReference type="InterPro" id="IPR036737">
    <property type="entry name" value="OmpA-like_sf"/>
</dbReference>
<dbReference type="PROSITE" id="PS51123">
    <property type="entry name" value="OMPA_2"/>
    <property type="match status" value="1"/>
</dbReference>
<accession>A0ABP7K300</accession>
<dbReference type="Proteomes" id="UP001501803">
    <property type="component" value="Unassembled WGS sequence"/>
</dbReference>
<reference evidence="10" key="1">
    <citation type="journal article" date="2019" name="Int. J. Syst. Evol. Microbiol.">
        <title>The Global Catalogue of Microorganisms (GCM) 10K type strain sequencing project: providing services to taxonomists for standard genome sequencing and annotation.</title>
        <authorList>
            <consortium name="The Broad Institute Genomics Platform"/>
            <consortium name="The Broad Institute Genome Sequencing Center for Infectious Disease"/>
            <person name="Wu L."/>
            <person name="Ma J."/>
        </authorList>
    </citation>
    <scope>NUCLEOTIDE SEQUENCE [LARGE SCALE GENOMIC DNA]</scope>
    <source>
        <strain evidence="10">JCM 17021</strain>
    </source>
</reference>
<dbReference type="SUPFAM" id="SSF103088">
    <property type="entry name" value="OmpA-like"/>
    <property type="match status" value="1"/>
</dbReference>
<evidence type="ECO:0000256" key="7">
    <source>
        <dbReference type="PROSITE-ProRule" id="PRU00473"/>
    </source>
</evidence>
<keyword evidence="4" id="KW-0812">Transmembrane</keyword>
<evidence type="ECO:0000256" key="3">
    <source>
        <dbReference type="ARBA" id="ARBA00022475"/>
    </source>
</evidence>
<keyword evidence="10" id="KW-1185">Reference proteome</keyword>
<dbReference type="EMBL" id="BAABCN010000002">
    <property type="protein sequence ID" value="GAA3863675.1"/>
    <property type="molecule type" value="Genomic_DNA"/>
</dbReference>
<dbReference type="InterPro" id="IPR050330">
    <property type="entry name" value="Bact_OuterMem_StrucFunc"/>
</dbReference>
<evidence type="ECO:0000313" key="10">
    <source>
        <dbReference type="Proteomes" id="UP001501803"/>
    </source>
</evidence>
<keyword evidence="9" id="KW-0966">Cell projection</keyword>
<dbReference type="PANTHER" id="PTHR30329">
    <property type="entry name" value="STATOR ELEMENT OF FLAGELLAR MOTOR COMPLEX"/>
    <property type="match status" value="1"/>
</dbReference>
<keyword evidence="9" id="KW-0969">Cilium</keyword>
<evidence type="ECO:0000256" key="1">
    <source>
        <dbReference type="ARBA" id="ARBA00004162"/>
    </source>
</evidence>
<dbReference type="InterPro" id="IPR006665">
    <property type="entry name" value="OmpA-like"/>
</dbReference>
<evidence type="ECO:0000256" key="5">
    <source>
        <dbReference type="ARBA" id="ARBA00022989"/>
    </source>
</evidence>
<feature type="domain" description="OmpA-like" evidence="8">
    <location>
        <begin position="114"/>
        <end position="230"/>
    </location>
</feature>
<protein>
    <submittedName>
        <fullName evidence="9">Flagellar motor protein MotB</fullName>
    </submittedName>
</protein>
<organism evidence="9 10">
    <name type="scientific">Leifsonia kafniensis</name>
    <dbReference type="NCBI Taxonomy" id="475957"/>
    <lineage>
        <taxon>Bacteria</taxon>
        <taxon>Bacillati</taxon>
        <taxon>Actinomycetota</taxon>
        <taxon>Actinomycetes</taxon>
        <taxon>Micrococcales</taxon>
        <taxon>Microbacteriaceae</taxon>
        <taxon>Leifsonia</taxon>
    </lineage>
</organism>
<comment type="caution">
    <text evidence="9">The sequence shown here is derived from an EMBL/GenBank/DDBJ whole genome shotgun (WGS) entry which is preliminary data.</text>
</comment>
<keyword evidence="5" id="KW-1133">Transmembrane helix</keyword>
<name>A0ABP7K300_9MICO</name>
<keyword evidence="3" id="KW-1003">Cell membrane</keyword>
<dbReference type="Pfam" id="PF00691">
    <property type="entry name" value="OmpA"/>
    <property type="match status" value="1"/>
</dbReference>
<dbReference type="Pfam" id="PF13677">
    <property type="entry name" value="MotB_plug"/>
    <property type="match status" value="1"/>
</dbReference>
<evidence type="ECO:0000259" key="8">
    <source>
        <dbReference type="PROSITE" id="PS51123"/>
    </source>
</evidence>
<evidence type="ECO:0000313" key="9">
    <source>
        <dbReference type="EMBL" id="GAA3863675.1"/>
    </source>
</evidence>
<evidence type="ECO:0000256" key="4">
    <source>
        <dbReference type="ARBA" id="ARBA00022692"/>
    </source>
</evidence>
<evidence type="ECO:0000256" key="6">
    <source>
        <dbReference type="ARBA" id="ARBA00023136"/>
    </source>
</evidence>
<dbReference type="Gene3D" id="3.30.1330.60">
    <property type="entry name" value="OmpA-like domain"/>
    <property type="match status" value="1"/>
</dbReference>
<dbReference type="InterPro" id="IPR025713">
    <property type="entry name" value="MotB-like_N_dom"/>
</dbReference>
<proteinExistence type="inferred from homology"/>
<comment type="similarity">
    <text evidence="2">Belongs to the MotB family.</text>
</comment>
<sequence length="269" mass="27612">MASYMDMVTVLLCMFIVLYAISTVDSDKFEKLQASLATGFGTEAGENVDTATGIVVKPEDIGSTGDLYEATIQNSNVVLAEKEISDLKAIRDSINTGLQSQGLADAVQFQITERGLTVGLIGAETYFSGNSIVLTDKANAILSTIAPVIAGIPNEVSVEGHADPVGSSGVYPTDWELSSGRATQVVRFFVERGGVAQGRAAAVGYGSARPIAGGESSLNRRVDVVVLSKQPDSVRALIPGILAAEQGSGEAVGAVAGAEAGPAAPAPSH</sequence>
<dbReference type="PANTHER" id="PTHR30329:SF21">
    <property type="entry name" value="LIPOPROTEIN YIAD-RELATED"/>
    <property type="match status" value="1"/>
</dbReference>
<keyword evidence="6 7" id="KW-0472">Membrane</keyword>
<comment type="subcellular location">
    <subcellularLocation>
        <location evidence="1">Cell membrane</location>
        <topology evidence="1">Single-pass membrane protein</topology>
    </subcellularLocation>
</comment>
<dbReference type="CDD" id="cd07185">
    <property type="entry name" value="OmpA_C-like"/>
    <property type="match status" value="1"/>
</dbReference>